<keyword evidence="2" id="KW-0964">Secreted</keyword>
<dbReference type="RefSeq" id="WP_099249606.1">
    <property type="nucleotide sequence ID" value="NZ_FXXP01000005.1"/>
</dbReference>
<keyword evidence="4" id="KW-1185">Reference proteome</keyword>
<dbReference type="InterPro" id="IPR011049">
    <property type="entry name" value="Serralysin-like_metalloprot_C"/>
</dbReference>
<dbReference type="InterPro" id="IPR001343">
    <property type="entry name" value="Hemolysn_Ca-bd"/>
</dbReference>
<evidence type="ECO:0000313" key="4">
    <source>
        <dbReference type="Proteomes" id="UP000225972"/>
    </source>
</evidence>
<dbReference type="PRINTS" id="PR00313">
    <property type="entry name" value="CABNDNGRPT"/>
</dbReference>
<protein>
    <submittedName>
        <fullName evidence="3">Bifunctional hemolysin/adenylate cyclase</fullName>
    </submittedName>
</protein>
<evidence type="ECO:0000256" key="2">
    <source>
        <dbReference type="ARBA" id="ARBA00022525"/>
    </source>
</evidence>
<dbReference type="InterPro" id="IPR018511">
    <property type="entry name" value="Hemolysin-typ_Ca-bd_CS"/>
</dbReference>
<evidence type="ECO:0000313" key="3">
    <source>
        <dbReference type="EMBL" id="SMX30485.1"/>
    </source>
</evidence>
<dbReference type="Pfam" id="PF00353">
    <property type="entry name" value="HemolysinCabind"/>
    <property type="match status" value="6"/>
</dbReference>
<name>A0A238JJ29_9RHOB</name>
<dbReference type="EMBL" id="FXXP01000005">
    <property type="protein sequence ID" value="SMX30485.1"/>
    <property type="molecule type" value="Genomic_DNA"/>
</dbReference>
<sequence length="411" mass="42941">MIIPGTNGNDVILGEDTSDFILGYEGNDTINGGDGNDNLRGGIGADWLIGGDGFDRADYRDSTSGITIQFSPHGWATGSGGTAEGDYLQEIEAVIGSSYNDKVEGWLGGDTFFHISGNDEFFTTNGKIDFELATEASNGVGVIVNLGHSSVNAVMTTFTETHVTVLGHTNRLFMEQAVDAGASSVRMIGVVDVDGTQNSDWIAADLNDNILDGHGGNDYLFGGRGKDVIYGGDGDDSIVGGNEVDSVLGDDDTLYGENGDDTIFGGVGNDLLRGDAGYDSLDGGSGLDTLRGGDENDTLHGGTGSDRLYGDDGDDVMFGGNDLDIDYLIGGAGADTFLFSNTTGRDRILDFETGIDRIDLSDVSSLNNFSDVLAAASNTSNGHVKIDFGGGNLVYIYDASIADLNANDFVF</sequence>
<dbReference type="PANTHER" id="PTHR38340:SF1">
    <property type="entry name" value="S-LAYER PROTEIN"/>
    <property type="match status" value="1"/>
</dbReference>
<dbReference type="SUPFAM" id="SSF51120">
    <property type="entry name" value="beta-Roll"/>
    <property type="match status" value="3"/>
</dbReference>
<evidence type="ECO:0000256" key="1">
    <source>
        <dbReference type="ARBA" id="ARBA00004613"/>
    </source>
</evidence>
<reference evidence="4" key="1">
    <citation type="submission" date="2017-05" db="EMBL/GenBank/DDBJ databases">
        <authorList>
            <person name="Rodrigo-Torres L."/>
            <person name="Arahal R. D."/>
            <person name="Lucena T."/>
        </authorList>
    </citation>
    <scope>NUCLEOTIDE SEQUENCE [LARGE SCALE GENOMIC DNA]</scope>
    <source>
        <strain evidence="4">CECT 8649</strain>
    </source>
</reference>
<dbReference type="GO" id="GO:0005509">
    <property type="term" value="F:calcium ion binding"/>
    <property type="evidence" value="ECO:0007669"/>
    <property type="project" value="InterPro"/>
</dbReference>
<dbReference type="GO" id="GO:0005576">
    <property type="term" value="C:extracellular region"/>
    <property type="evidence" value="ECO:0007669"/>
    <property type="project" value="UniProtKB-SubCell"/>
</dbReference>
<dbReference type="PROSITE" id="PS00330">
    <property type="entry name" value="HEMOLYSIN_CALCIUM"/>
    <property type="match status" value="5"/>
</dbReference>
<proteinExistence type="predicted"/>
<dbReference type="AlphaFoldDB" id="A0A238JJ29"/>
<dbReference type="PANTHER" id="PTHR38340">
    <property type="entry name" value="S-LAYER PROTEIN"/>
    <property type="match status" value="1"/>
</dbReference>
<dbReference type="Gene3D" id="2.150.10.10">
    <property type="entry name" value="Serralysin-like metalloprotease, C-terminal"/>
    <property type="match status" value="5"/>
</dbReference>
<gene>
    <name evidence="3" type="primary">cya_15</name>
    <name evidence="3" type="ORF">TRP8649_04629</name>
</gene>
<dbReference type="OrthoDB" id="7877430at2"/>
<dbReference type="InterPro" id="IPR050557">
    <property type="entry name" value="RTX_toxin/Mannuronan_C5-epim"/>
</dbReference>
<dbReference type="Proteomes" id="UP000225972">
    <property type="component" value="Unassembled WGS sequence"/>
</dbReference>
<comment type="subcellular location">
    <subcellularLocation>
        <location evidence="1">Secreted</location>
    </subcellularLocation>
</comment>
<organism evidence="3 4">
    <name type="scientific">Pelagimonas phthalicica</name>
    <dbReference type="NCBI Taxonomy" id="1037362"/>
    <lineage>
        <taxon>Bacteria</taxon>
        <taxon>Pseudomonadati</taxon>
        <taxon>Pseudomonadota</taxon>
        <taxon>Alphaproteobacteria</taxon>
        <taxon>Rhodobacterales</taxon>
        <taxon>Roseobacteraceae</taxon>
        <taxon>Pelagimonas</taxon>
    </lineage>
</organism>
<accession>A0A238JJ29</accession>